<keyword evidence="2" id="KW-1185">Reference proteome</keyword>
<organism evidence="1 2">
    <name type="scientific">Flavobacterium gillisiae</name>
    <dbReference type="NCBI Taxonomy" id="150146"/>
    <lineage>
        <taxon>Bacteria</taxon>
        <taxon>Pseudomonadati</taxon>
        <taxon>Bacteroidota</taxon>
        <taxon>Flavobacteriia</taxon>
        <taxon>Flavobacteriales</taxon>
        <taxon>Flavobacteriaceae</taxon>
        <taxon>Flavobacterium</taxon>
    </lineage>
</organism>
<dbReference type="OrthoDB" id="1364844at2"/>
<name>A0A1H4EF96_9FLAO</name>
<evidence type="ECO:0008006" key="3">
    <source>
        <dbReference type="Google" id="ProtNLM"/>
    </source>
</evidence>
<protein>
    <recommendedName>
        <fullName evidence="3">Lipoprotein</fullName>
    </recommendedName>
</protein>
<dbReference type="Proteomes" id="UP000198951">
    <property type="component" value="Unassembled WGS sequence"/>
</dbReference>
<dbReference type="AlphaFoldDB" id="A0A1H4EF96"/>
<dbReference type="RefSeq" id="WP_143031863.1">
    <property type="nucleotide sequence ID" value="NZ_FNRD01000009.1"/>
</dbReference>
<evidence type="ECO:0000313" key="2">
    <source>
        <dbReference type="Proteomes" id="UP000198951"/>
    </source>
</evidence>
<accession>A0A1H4EF96</accession>
<reference evidence="2" key="1">
    <citation type="submission" date="2016-10" db="EMBL/GenBank/DDBJ databases">
        <authorList>
            <person name="Varghese N."/>
            <person name="Submissions S."/>
        </authorList>
    </citation>
    <scope>NUCLEOTIDE SEQUENCE [LARGE SCALE GENOMIC DNA]</scope>
    <source>
        <strain evidence="2">DSM 22376</strain>
    </source>
</reference>
<dbReference type="PROSITE" id="PS51257">
    <property type="entry name" value="PROKAR_LIPOPROTEIN"/>
    <property type="match status" value="1"/>
</dbReference>
<evidence type="ECO:0000313" key="1">
    <source>
        <dbReference type="EMBL" id="SEA83713.1"/>
    </source>
</evidence>
<dbReference type="EMBL" id="FNRD01000009">
    <property type="protein sequence ID" value="SEA83713.1"/>
    <property type="molecule type" value="Genomic_DNA"/>
</dbReference>
<sequence>MKKIIVLIFCLIITSCSITRIERQVVNNFIDEELLKTKYLPYINTKNVLVNEAGNGLGALLFYEQQLKNVNQLNYNSNNWVIDSVEIVKLKKLYKNKKLYNWKNSDFSNHSFEILDAETNLNNYKTGYYLNFGERLILTLSKPLFVNKKTALVWFSATNKFGGAVEKCVILLENANDKWIIKSRYYNGDN</sequence>
<proteinExistence type="predicted"/>
<gene>
    <name evidence="1" type="ORF">SAMN05443667_109203</name>
</gene>